<dbReference type="EMBL" id="PXWF02000242">
    <property type="protein sequence ID" value="PWF46702.1"/>
    <property type="molecule type" value="Genomic_DNA"/>
</dbReference>
<reference evidence="1 2" key="1">
    <citation type="submission" date="2018-04" db="EMBL/GenBank/DDBJ databases">
        <title>Massilia violaceinigra sp. nov., a novel purple-pigmented bacterium isolated from Tianshan glacier, Xinjiang, China.</title>
        <authorList>
            <person name="Wang H."/>
        </authorList>
    </citation>
    <scope>NUCLEOTIDE SEQUENCE [LARGE SCALE GENOMIC DNA]</scope>
    <source>
        <strain evidence="1 2">B448-2</strain>
    </source>
</reference>
<protein>
    <submittedName>
        <fullName evidence="1">Uncharacterized protein</fullName>
    </submittedName>
</protein>
<accession>A0A2U2HJ20</accession>
<sequence>MAVSLLVMGKIHQLDITMGAAPEPFARASRLASCGRARVDYNVGSAHLAFPPSAARTFLDIHKQWI</sequence>
<evidence type="ECO:0000313" key="2">
    <source>
        <dbReference type="Proteomes" id="UP000241421"/>
    </source>
</evidence>
<dbReference type="Proteomes" id="UP000241421">
    <property type="component" value="Unassembled WGS sequence"/>
</dbReference>
<organism evidence="1 2">
    <name type="scientific">Massilia glaciei</name>
    <dbReference type="NCBI Taxonomy" id="1524097"/>
    <lineage>
        <taxon>Bacteria</taxon>
        <taxon>Pseudomonadati</taxon>
        <taxon>Pseudomonadota</taxon>
        <taxon>Betaproteobacteria</taxon>
        <taxon>Burkholderiales</taxon>
        <taxon>Oxalobacteraceae</taxon>
        <taxon>Telluria group</taxon>
        <taxon>Massilia</taxon>
    </lineage>
</organism>
<evidence type="ECO:0000313" key="1">
    <source>
        <dbReference type="EMBL" id="PWF46702.1"/>
    </source>
</evidence>
<dbReference type="AlphaFoldDB" id="A0A2U2HJ20"/>
<name>A0A2U2HJ20_9BURK</name>
<keyword evidence="2" id="KW-1185">Reference proteome</keyword>
<gene>
    <name evidence="1" type="ORF">C7C56_015800</name>
</gene>
<proteinExistence type="predicted"/>
<comment type="caution">
    <text evidence="1">The sequence shown here is derived from an EMBL/GenBank/DDBJ whole genome shotgun (WGS) entry which is preliminary data.</text>
</comment>